<dbReference type="Pfam" id="PF01174">
    <property type="entry name" value="SNO"/>
    <property type="match status" value="1"/>
</dbReference>
<evidence type="ECO:0000313" key="9">
    <source>
        <dbReference type="Proteomes" id="UP000220922"/>
    </source>
</evidence>
<dbReference type="GO" id="GO:1903600">
    <property type="term" value="C:glutaminase complex"/>
    <property type="evidence" value="ECO:0007669"/>
    <property type="project" value="TreeGrafter"/>
</dbReference>
<dbReference type="PIRSF" id="PIRSF005639">
    <property type="entry name" value="Glut_amidoT_SNO"/>
    <property type="match status" value="1"/>
</dbReference>
<dbReference type="OrthoDB" id="9810320at2"/>
<dbReference type="SUPFAM" id="SSF52317">
    <property type="entry name" value="Class I glutamine amidotransferase-like"/>
    <property type="match status" value="1"/>
</dbReference>
<dbReference type="AlphaFoldDB" id="A0A2H3KLV5"/>
<dbReference type="EMBL" id="LYXE01000085">
    <property type="protein sequence ID" value="PDV99016.1"/>
    <property type="molecule type" value="Genomic_DNA"/>
</dbReference>
<dbReference type="EC" id="4.3.3.6" evidence="5"/>
<dbReference type="InterPro" id="IPR029062">
    <property type="entry name" value="Class_I_gatase-like"/>
</dbReference>
<keyword evidence="9" id="KW-1185">Reference proteome</keyword>
<dbReference type="FunFam" id="3.40.50.880:FF:000041">
    <property type="entry name" value="Glutamine amidotransferase subunit pdxT, putative"/>
    <property type="match status" value="1"/>
</dbReference>
<comment type="function">
    <text evidence="5">Catalyzes the hydrolysis of glutamine to glutamate and ammonia as part of the biosynthesis of pyridoxal 5'-phosphate. The resulting ammonia molecule is channeled to the active site of PdxS.</text>
</comment>
<reference evidence="8 9" key="1">
    <citation type="submission" date="2016-05" db="EMBL/GenBank/DDBJ databases">
        <authorList>
            <person name="Lavstsen T."/>
            <person name="Jespersen J.S."/>
        </authorList>
    </citation>
    <scope>NUCLEOTIDE SEQUENCE [LARGE SCALE GENOMIC DNA]</scope>
    <source>
        <strain evidence="8 9">B7-9</strain>
    </source>
</reference>
<evidence type="ECO:0000256" key="4">
    <source>
        <dbReference type="ARBA" id="ARBA00023239"/>
    </source>
</evidence>
<comment type="catalytic activity">
    <reaction evidence="5">
        <text>aldehydo-D-ribose 5-phosphate + D-glyceraldehyde 3-phosphate + L-glutamine = pyridoxal 5'-phosphate + L-glutamate + phosphate + 3 H2O + H(+)</text>
        <dbReference type="Rhea" id="RHEA:31507"/>
        <dbReference type="ChEBI" id="CHEBI:15377"/>
        <dbReference type="ChEBI" id="CHEBI:15378"/>
        <dbReference type="ChEBI" id="CHEBI:29985"/>
        <dbReference type="ChEBI" id="CHEBI:43474"/>
        <dbReference type="ChEBI" id="CHEBI:58273"/>
        <dbReference type="ChEBI" id="CHEBI:58359"/>
        <dbReference type="ChEBI" id="CHEBI:59776"/>
        <dbReference type="ChEBI" id="CHEBI:597326"/>
        <dbReference type="EC" id="4.3.3.6"/>
    </reaction>
</comment>
<comment type="caution">
    <text evidence="8">The sequence shown here is derived from an EMBL/GenBank/DDBJ whole genome shotgun (WGS) entry which is preliminary data.</text>
</comment>
<feature type="active site" description="Charge relay system" evidence="5 6">
    <location>
        <position position="174"/>
    </location>
</feature>
<dbReference type="GO" id="GO:0004359">
    <property type="term" value="F:glutaminase activity"/>
    <property type="evidence" value="ECO:0007669"/>
    <property type="project" value="UniProtKB-UniRule"/>
</dbReference>
<dbReference type="EC" id="3.5.1.2" evidence="5"/>
<dbReference type="PANTHER" id="PTHR31559">
    <property type="entry name" value="PYRIDOXAL 5'-PHOSPHATE SYNTHASE SUBUNIT SNO"/>
    <property type="match status" value="1"/>
</dbReference>
<dbReference type="GO" id="GO:0005829">
    <property type="term" value="C:cytosol"/>
    <property type="evidence" value="ECO:0007669"/>
    <property type="project" value="TreeGrafter"/>
</dbReference>
<dbReference type="InterPro" id="IPR002161">
    <property type="entry name" value="PdxT/SNO"/>
</dbReference>
<evidence type="ECO:0000313" key="8">
    <source>
        <dbReference type="EMBL" id="PDV99016.1"/>
    </source>
</evidence>
<evidence type="ECO:0000256" key="6">
    <source>
        <dbReference type="PIRSR" id="PIRSR005639-1"/>
    </source>
</evidence>
<dbReference type="Gene3D" id="3.40.50.880">
    <property type="match status" value="1"/>
</dbReference>
<dbReference type="Proteomes" id="UP000220922">
    <property type="component" value="Unassembled WGS sequence"/>
</dbReference>
<organism evidence="8 9">
    <name type="scientific">Candidatus Chloroploca asiatica</name>
    <dbReference type="NCBI Taxonomy" id="1506545"/>
    <lineage>
        <taxon>Bacteria</taxon>
        <taxon>Bacillati</taxon>
        <taxon>Chloroflexota</taxon>
        <taxon>Chloroflexia</taxon>
        <taxon>Chloroflexales</taxon>
        <taxon>Chloroflexineae</taxon>
        <taxon>Oscillochloridaceae</taxon>
        <taxon>Candidatus Chloroploca</taxon>
    </lineage>
</organism>
<dbReference type="PANTHER" id="PTHR31559:SF0">
    <property type="entry name" value="PYRIDOXAL 5'-PHOSPHATE SYNTHASE SUBUNIT SNO1-RELATED"/>
    <property type="match status" value="1"/>
</dbReference>
<feature type="binding site" evidence="5 7">
    <location>
        <position position="108"/>
    </location>
    <ligand>
        <name>L-glutamine</name>
        <dbReference type="ChEBI" id="CHEBI:58359"/>
    </ligand>
</feature>
<evidence type="ECO:0000256" key="5">
    <source>
        <dbReference type="HAMAP-Rule" id="MF_01615"/>
    </source>
</evidence>
<dbReference type="GO" id="GO:0036381">
    <property type="term" value="F:pyridoxal 5'-phosphate synthase (glutamine hydrolysing) activity"/>
    <property type="evidence" value="ECO:0007669"/>
    <property type="project" value="UniProtKB-UniRule"/>
</dbReference>
<dbReference type="GO" id="GO:0016740">
    <property type="term" value="F:transferase activity"/>
    <property type="evidence" value="ECO:0007669"/>
    <property type="project" value="UniProtKB-KW"/>
</dbReference>
<comment type="similarity">
    <text evidence="5">Belongs to the glutaminase PdxT/SNO family.</text>
</comment>
<evidence type="ECO:0000256" key="3">
    <source>
        <dbReference type="ARBA" id="ARBA00022962"/>
    </source>
</evidence>
<feature type="binding site" evidence="5 7">
    <location>
        <begin position="46"/>
        <end position="48"/>
    </location>
    <ligand>
        <name>L-glutamine</name>
        <dbReference type="ChEBI" id="CHEBI:58359"/>
    </ligand>
</feature>
<dbReference type="HAMAP" id="MF_01615">
    <property type="entry name" value="PdxT"/>
    <property type="match status" value="1"/>
</dbReference>
<keyword evidence="1 5" id="KW-0378">Hydrolase</keyword>
<accession>A0A2H3KLV5</accession>
<gene>
    <name evidence="5" type="primary">pdxT</name>
    <name evidence="8" type="ORF">A9Q02_13725</name>
</gene>
<evidence type="ECO:0000256" key="2">
    <source>
        <dbReference type="ARBA" id="ARBA00022898"/>
    </source>
</evidence>
<name>A0A2H3KLV5_9CHLR</name>
<dbReference type="PROSITE" id="PS51130">
    <property type="entry name" value="PDXT_SNO_2"/>
    <property type="match status" value="1"/>
</dbReference>
<evidence type="ECO:0000256" key="1">
    <source>
        <dbReference type="ARBA" id="ARBA00022801"/>
    </source>
</evidence>
<dbReference type="PROSITE" id="PS51273">
    <property type="entry name" value="GATASE_TYPE_1"/>
    <property type="match status" value="1"/>
</dbReference>
<keyword evidence="3 5" id="KW-0315">Glutamine amidotransferase</keyword>
<dbReference type="UniPathway" id="UPA00245"/>
<dbReference type="CDD" id="cd01749">
    <property type="entry name" value="GATase1_PB"/>
    <property type="match status" value="1"/>
</dbReference>
<protein>
    <recommendedName>
        <fullName evidence="5">Pyridoxal 5'-phosphate synthase subunit PdxT</fullName>
        <ecNumber evidence="5">4.3.3.6</ecNumber>
    </recommendedName>
    <alternativeName>
        <fullName evidence="5">Pdx2</fullName>
    </alternativeName>
    <alternativeName>
        <fullName evidence="5">Pyridoxal 5'-phosphate synthase glutaminase subunit</fullName>
        <ecNumber evidence="5">3.5.1.2</ecNumber>
    </alternativeName>
</protein>
<dbReference type="NCBIfam" id="TIGR03800">
    <property type="entry name" value="PLP_synth_Pdx2"/>
    <property type="match status" value="1"/>
</dbReference>
<feature type="active site" description="Charge relay system" evidence="5 6">
    <location>
        <position position="176"/>
    </location>
</feature>
<evidence type="ECO:0000256" key="7">
    <source>
        <dbReference type="PIRSR" id="PIRSR005639-2"/>
    </source>
</evidence>
<comment type="pathway">
    <text evidence="5">Cofactor biosynthesis; pyridoxal 5'-phosphate biosynthesis.</text>
</comment>
<proteinExistence type="inferred from homology"/>
<keyword evidence="8" id="KW-0808">Transferase</keyword>
<dbReference type="GO" id="GO:0042823">
    <property type="term" value="P:pyridoxal phosphate biosynthetic process"/>
    <property type="evidence" value="ECO:0007669"/>
    <property type="project" value="UniProtKB-UniRule"/>
</dbReference>
<keyword evidence="2 5" id="KW-0663">Pyridoxal phosphate</keyword>
<keyword evidence="4 5" id="KW-0456">Lyase</keyword>
<dbReference type="GO" id="GO:0006543">
    <property type="term" value="P:L-glutamine catabolic process"/>
    <property type="evidence" value="ECO:0007669"/>
    <property type="project" value="UniProtKB-UniRule"/>
</dbReference>
<feature type="active site" description="Nucleophile" evidence="5 6">
    <location>
        <position position="78"/>
    </location>
</feature>
<feature type="binding site" evidence="5 7">
    <location>
        <begin position="137"/>
        <end position="138"/>
    </location>
    <ligand>
        <name>L-glutamine</name>
        <dbReference type="ChEBI" id="CHEBI:58359"/>
    </ligand>
</feature>
<comment type="catalytic activity">
    <reaction evidence="5">
        <text>L-glutamine + H2O = L-glutamate + NH4(+)</text>
        <dbReference type="Rhea" id="RHEA:15889"/>
        <dbReference type="ChEBI" id="CHEBI:15377"/>
        <dbReference type="ChEBI" id="CHEBI:28938"/>
        <dbReference type="ChEBI" id="CHEBI:29985"/>
        <dbReference type="ChEBI" id="CHEBI:58359"/>
        <dbReference type="EC" id="3.5.1.2"/>
    </reaction>
</comment>
<dbReference type="RefSeq" id="WP_097652494.1">
    <property type="nucleotide sequence ID" value="NZ_LYXE01000085.1"/>
</dbReference>
<sequence>MAVGVLALQGDFREHAAVLHQLGAAPVEVRLPRQLAGVSHLIIPGGESTTIGRLLDRYGMLEPIRARAGRDLAIWGTCAGAILLARQVLDVKKGGQPTLAVMDITVRRNAYGSQLDSFETLLPIPLLGEPPLRGVFIRAPQIETVGKGVEVLARLEEGAIVAARQGRLLVTTFHPELAADDRVHRYFLEL</sequence>
<comment type="subunit">
    <text evidence="5">In the presence of PdxS, forms a dodecamer of heterodimers. Only shows activity in the heterodimer.</text>
</comment>
<dbReference type="GO" id="GO:0008614">
    <property type="term" value="P:pyridoxine metabolic process"/>
    <property type="evidence" value="ECO:0007669"/>
    <property type="project" value="TreeGrafter"/>
</dbReference>